<dbReference type="STRING" id="1149755.A0A2J6RMD9"/>
<evidence type="ECO:0000256" key="2">
    <source>
        <dbReference type="ARBA" id="ARBA00022630"/>
    </source>
</evidence>
<dbReference type="EMBL" id="KZ613946">
    <property type="protein sequence ID" value="PMD39667.1"/>
    <property type="molecule type" value="Genomic_DNA"/>
</dbReference>
<keyword evidence="5" id="KW-0503">Monooxygenase</keyword>
<dbReference type="PRINTS" id="PR00420">
    <property type="entry name" value="RNGMNOXGNASE"/>
</dbReference>
<organism evidence="7 8">
    <name type="scientific">Hyaloscypha variabilis (strain UAMH 11265 / GT02V1 / F)</name>
    <name type="common">Meliniomyces variabilis</name>
    <dbReference type="NCBI Taxonomy" id="1149755"/>
    <lineage>
        <taxon>Eukaryota</taxon>
        <taxon>Fungi</taxon>
        <taxon>Dikarya</taxon>
        <taxon>Ascomycota</taxon>
        <taxon>Pezizomycotina</taxon>
        <taxon>Leotiomycetes</taxon>
        <taxon>Helotiales</taxon>
        <taxon>Hyaloscyphaceae</taxon>
        <taxon>Hyaloscypha</taxon>
        <taxon>Hyaloscypha variabilis</taxon>
    </lineage>
</organism>
<dbReference type="AlphaFoldDB" id="A0A2J6RMD9"/>
<keyword evidence="3" id="KW-0274">FAD</keyword>
<evidence type="ECO:0000256" key="4">
    <source>
        <dbReference type="ARBA" id="ARBA00023002"/>
    </source>
</evidence>
<evidence type="ECO:0000259" key="6">
    <source>
        <dbReference type="Pfam" id="PF01494"/>
    </source>
</evidence>
<dbReference type="GO" id="GO:0071949">
    <property type="term" value="F:FAD binding"/>
    <property type="evidence" value="ECO:0007669"/>
    <property type="project" value="InterPro"/>
</dbReference>
<feature type="domain" description="FAD-binding" evidence="6">
    <location>
        <begin position="254"/>
        <end position="317"/>
    </location>
</feature>
<protein>
    <recommendedName>
        <fullName evidence="6">FAD-binding domain-containing protein</fullName>
    </recommendedName>
</protein>
<dbReference type="InterPro" id="IPR002938">
    <property type="entry name" value="FAD-bd"/>
</dbReference>
<sequence>MECSHREESVLIIGAGLKKNESYASTKRSRDWGMVLHWSVDHFNTLLPEDLLKRLTCIQCDPYYESEHGPVPDIRFLNTKTGDLLSTVATKGMRRVSRRKTRVFFRVDGAKSFLRTFLVGPEKAALTPLDILLLNFKTNFTVEQSQFLKRDPAFHPIMNFGIKSDPKTFFLLSNLDIPDKNDASTWMWQFTYSFPTQNAEEVIAMTHEQRPNMLREGSERWIDPWKSALKWLPDGTETPADKVNLSKNITGWENHGGRFILARDAAHAMPPYRGQGVNNSIQDAANFVVAMKRIKDGEDTKHIIDAYDAEMLERGTREIKISIPAAIAAHSIELFGDGPLAKIGVKQKDFKVKAEESRL</sequence>
<proteinExistence type="predicted"/>
<dbReference type="Proteomes" id="UP000235786">
    <property type="component" value="Unassembled WGS sequence"/>
</dbReference>
<dbReference type="InterPro" id="IPR036188">
    <property type="entry name" value="FAD/NAD-bd_sf"/>
</dbReference>
<dbReference type="Gene3D" id="3.50.50.60">
    <property type="entry name" value="FAD/NAD(P)-binding domain"/>
    <property type="match status" value="1"/>
</dbReference>
<keyword evidence="2" id="KW-0285">Flavoprotein</keyword>
<reference evidence="7 8" key="1">
    <citation type="submission" date="2016-04" db="EMBL/GenBank/DDBJ databases">
        <title>A degradative enzymes factory behind the ericoid mycorrhizal symbiosis.</title>
        <authorList>
            <consortium name="DOE Joint Genome Institute"/>
            <person name="Martino E."/>
            <person name="Morin E."/>
            <person name="Grelet G."/>
            <person name="Kuo A."/>
            <person name="Kohler A."/>
            <person name="Daghino S."/>
            <person name="Barry K."/>
            <person name="Choi C."/>
            <person name="Cichocki N."/>
            <person name="Clum A."/>
            <person name="Copeland A."/>
            <person name="Hainaut M."/>
            <person name="Haridas S."/>
            <person name="Labutti K."/>
            <person name="Lindquist E."/>
            <person name="Lipzen A."/>
            <person name="Khouja H.-R."/>
            <person name="Murat C."/>
            <person name="Ohm R."/>
            <person name="Olson A."/>
            <person name="Spatafora J."/>
            <person name="Veneault-Fourrey C."/>
            <person name="Henrissat B."/>
            <person name="Grigoriev I."/>
            <person name="Martin F."/>
            <person name="Perotto S."/>
        </authorList>
    </citation>
    <scope>NUCLEOTIDE SEQUENCE [LARGE SCALE GENOMIC DNA]</scope>
    <source>
        <strain evidence="7 8">F</strain>
    </source>
</reference>
<dbReference type="SUPFAM" id="SSF51905">
    <property type="entry name" value="FAD/NAD(P)-binding domain"/>
    <property type="match status" value="1"/>
</dbReference>
<dbReference type="PANTHER" id="PTHR47178">
    <property type="entry name" value="MONOOXYGENASE, FAD-BINDING"/>
    <property type="match status" value="1"/>
</dbReference>
<accession>A0A2J6RMD9</accession>
<keyword evidence="8" id="KW-1185">Reference proteome</keyword>
<keyword evidence="4" id="KW-0560">Oxidoreductase</keyword>
<evidence type="ECO:0000313" key="8">
    <source>
        <dbReference type="Proteomes" id="UP000235786"/>
    </source>
</evidence>
<evidence type="ECO:0000256" key="5">
    <source>
        <dbReference type="ARBA" id="ARBA00023033"/>
    </source>
</evidence>
<evidence type="ECO:0000256" key="3">
    <source>
        <dbReference type="ARBA" id="ARBA00022827"/>
    </source>
</evidence>
<dbReference type="Pfam" id="PF01494">
    <property type="entry name" value="FAD_binding_3"/>
    <property type="match status" value="1"/>
</dbReference>
<evidence type="ECO:0000256" key="1">
    <source>
        <dbReference type="ARBA" id="ARBA00001974"/>
    </source>
</evidence>
<dbReference type="PANTHER" id="PTHR47178:SF2">
    <property type="entry name" value="FAD-BINDING DOMAIN-CONTAINING PROTEIN"/>
    <property type="match status" value="1"/>
</dbReference>
<gene>
    <name evidence="7" type="ORF">L207DRAFT_544401</name>
</gene>
<evidence type="ECO:0000313" key="7">
    <source>
        <dbReference type="EMBL" id="PMD39667.1"/>
    </source>
</evidence>
<dbReference type="GO" id="GO:0004497">
    <property type="term" value="F:monooxygenase activity"/>
    <property type="evidence" value="ECO:0007669"/>
    <property type="project" value="UniProtKB-KW"/>
</dbReference>
<dbReference type="OrthoDB" id="47494at2759"/>
<name>A0A2J6RMD9_HYAVF</name>
<comment type="cofactor">
    <cofactor evidence="1">
        <name>FAD</name>
        <dbReference type="ChEBI" id="CHEBI:57692"/>
    </cofactor>
</comment>